<sequence length="131" mass="14472">MTTEECQRTILMKLAEKNVGESLADPAQYENLFPGFAEALIIEESNRNRATKRRQSQTAQPEPSFIPVATENGGNQDRSEPVTEKRELISCSSSSPSEEVDDDDDDADVYASPAEDDDDDGPSTESSKRRD</sequence>
<keyword evidence="2" id="KW-1185">Reference proteome</keyword>
<evidence type="ECO:0000313" key="2">
    <source>
        <dbReference type="Proteomes" id="UP000887574"/>
    </source>
</evidence>
<organism evidence="2 3">
    <name type="scientific">Ditylenchus dipsaci</name>
    <dbReference type="NCBI Taxonomy" id="166011"/>
    <lineage>
        <taxon>Eukaryota</taxon>
        <taxon>Metazoa</taxon>
        <taxon>Ecdysozoa</taxon>
        <taxon>Nematoda</taxon>
        <taxon>Chromadorea</taxon>
        <taxon>Rhabditida</taxon>
        <taxon>Tylenchina</taxon>
        <taxon>Tylenchomorpha</taxon>
        <taxon>Sphaerularioidea</taxon>
        <taxon>Anguinidae</taxon>
        <taxon>Anguininae</taxon>
        <taxon>Ditylenchus</taxon>
    </lineage>
</organism>
<protein>
    <submittedName>
        <fullName evidence="3">Uncharacterized protein</fullName>
    </submittedName>
</protein>
<feature type="compositionally biased region" description="Acidic residues" evidence="1">
    <location>
        <begin position="98"/>
        <end position="122"/>
    </location>
</feature>
<evidence type="ECO:0000313" key="3">
    <source>
        <dbReference type="WBParaSite" id="jg26042"/>
    </source>
</evidence>
<dbReference type="WBParaSite" id="jg26042">
    <property type="protein sequence ID" value="jg26042"/>
    <property type="gene ID" value="jg26042"/>
</dbReference>
<feature type="compositionally biased region" description="Basic and acidic residues" evidence="1">
    <location>
        <begin position="77"/>
        <end position="88"/>
    </location>
</feature>
<evidence type="ECO:0000256" key="1">
    <source>
        <dbReference type="SAM" id="MobiDB-lite"/>
    </source>
</evidence>
<accession>A0A915E4B1</accession>
<proteinExistence type="predicted"/>
<feature type="region of interest" description="Disordered" evidence="1">
    <location>
        <begin position="47"/>
        <end position="131"/>
    </location>
</feature>
<dbReference type="Proteomes" id="UP000887574">
    <property type="component" value="Unplaced"/>
</dbReference>
<dbReference type="AlphaFoldDB" id="A0A915E4B1"/>
<reference evidence="3" key="1">
    <citation type="submission" date="2022-11" db="UniProtKB">
        <authorList>
            <consortium name="WormBaseParasite"/>
        </authorList>
    </citation>
    <scope>IDENTIFICATION</scope>
</reference>
<name>A0A915E4B1_9BILA</name>